<protein>
    <submittedName>
        <fullName evidence="2">Uncharacterized protein</fullName>
    </submittedName>
</protein>
<feature type="compositionally biased region" description="Low complexity" evidence="1">
    <location>
        <begin position="193"/>
        <end position="216"/>
    </location>
</feature>
<dbReference type="Proteomes" id="UP000218209">
    <property type="component" value="Unassembled WGS sequence"/>
</dbReference>
<dbReference type="EMBL" id="KV918859">
    <property type="protein sequence ID" value="OSX76657.1"/>
    <property type="molecule type" value="Genomic_DNA"/>
</dbReference>
<feature type="region of interest" description="Disordered" evidence="1">
    <location>
        <begin position="397"/>
        <end position="472"/>
    </location>
</feature>
<accession>A0A1X6P753</accession>
<feature type="compositionally biased region" description="Low complexity" evidence="1">
    <location>
        <begin position="67"/>
        <end position="76"/>
    </location>
</feature>
<feature type="compositionally biased region" description="Low complexity" evidence="1">
    <location>
        <begin position="42"/>
        <end position="57"/>
    </location>
</feature>
<feature type="region of interest" description="Disordered" evidence="1">
    <location>
        <begin position="314"/>
        <end position="361"/>
    </location>
</feature>
<evidence type="ECO:0000313" key="3">
    <source>
        <dbReference type="Proteomes" id="UP000218209"/>
    </source>
</evidence>
<evidence type="ECO:0000313" key="2">
    <source>
        <dbReference type="EMBL" id="OSX76657.1"/>
    </source>
</evidence>
<feature type="region of interest" description="Disordered" evidence="1">
    <location>
        <begin position="1"/>
        <end position="274"/>
    </location>
</feature>
<feature type="compositionally biased region" description="Basic residues" evidence="1">
    <location>
        <begin position="239"/>
        <end position="250"/>
    </location>
</feature>
<feature type="compositionally biased region" description="Basic residues" evidence="1">
    <location>
        <begin position="179"/>
        <end position="192"/>
    </location>
</feature>
<reference evidence="2 3" key="1">
    <citation type="submission" date="2017-03" db="EMBL/GenBank/DDBJ databases">
        <title>WGS assembly of Porphyra umbilicalis.</title>
        <authorList>
            <person name="Brawley S.H."/>
            <person name="Blouin N.A."/>
            <person name="Ficko-Blean E."/>
            <person name="Wheeler G.L."/>
            <person name="Lohr M."/>
            <person name="Goodson H.V."/>
            <person name="Jenkins J.W."/>
            <person name="Blaby-Haas C.E."/>
            <person name="Helliwell K.E."/>
            <person name="Chan C."/>
            <person name="Marriage T."/>
            <person name="Bhattacharya D."/>
            <person name="Klein A.S."/>
            <person name="Badis Y."/>
            <person name="Brodie J."/>
            <person name="Cao Y."/>
            <person name="Collen J."/>
            <person name="Dittami S.M."/>
            <person name="Gachon C.M."/>
            <person name="Green B.R."/>
            <person name="Karpowicz S."/>
            <person name="Kim J.W."/>
            <person name="Kudahl U."/>
            <person name="Lin S."/>
            <person name="Michel G."/>
            <person name="Mittag M."/>
            <person name="Olson B.J."/>
            <person name="Pangilinan J."/>
            <person name="Peng Y."/>
            <person name="Qiu H."/>
            <person name="Shu S."/>
            <person name="Singer J.T."/>
            <person name="Smith A.G."/>
            <person name="Sprecher B.N."/>
            <person name="Wagner V."/>
            <person name="Wang W."/>
            <person name="Wang Z.-Y."/>
            <person name="Yan J."/>
            <person name="Yarish C."/>
            <person name="Zoeuner-Riek S."/>
            <person name="Zhuang Y."/>
            <person name="Zou Y."/>
            <person name="Lindquist E.A."/>
            <person name="Grimwood J."/>
            <person name="Barry K."/>
            <person name="Rokhsar D.S."/>
            <person name="Schmutz J."/>
            <person name="Stiller J.W."/>
            <person name="Grossman A.R."/>
            <person name="Prochnik S.E."/>
        </authorList>
    </citation>
    <scope>NUCLEOTIDE SEQUENCE [LARGE SCALE GENOMIC DNA]</scope>
    <source>
        <strain evidence="2">4086291</strain>
    </source>
</reference>
<feature type="compositionally biased region" description="Low complexity" evidence="1">
    <location>
        <begin position="414"/>
        <end position="425"/>
    </location>
</feature>
<organism evidence="2 3">
    <name type="scientific">Porphyra umbilicalis</name>
    <name type="common">Purple laver</name>
    <name type="synonym">Red alga</name>
    <dbReference type="NCBI Taxonomy" id="2786"/>
    <lineage>
        <taxon>Eukaryota</taxon>
        <taxon>Rhodophyta</taxon>
        <taxon>Bangiophyceae</taxon>
        <taxon>Bangiales</taxon>
        <taxon>Bangiaceae</taxon>
        <taxon>Porphyra</taxon>
    </lineage>
</organism>
<evidence type="ECO:0000256" key="1">
    <source>
        <dbReference type="SAM" id="MobiDB-lite"/>
    </source>
</evidence>
<feature type="compositionally biased region" description="Basic residues" evidence="1">
    <location>
        <begin position="143"/>
        <end position="160"/>
    </location>
</feature>
<proteinExistence type="predicted"/>
<name>A0A1X6P753_PORUM</name>
<sequence length="472" mass="48709">MAATVPPQAAPPPPPPPPTPTPPAPTRGWLRPRARAPPRRPPVAAGVAVPRPCSPRAAVRRYRTGRARAAAAATAAPTPPRRRPPAGRGGAGAARRRPPREAWRGHGARAGAHGGPPRRRATAQTRRVDDQRHAHGQPDGVRRARRAVHPAHPPRGRPPPRGRTTAWVDRPPAPAPAQPRRRVPPAPKRRRAAAAASARVSAAARPAAAADAAGRPHAGEPLHRSAPAAGAGAGAVRRPASRRRGKHVGKRLGAGGERGGDRTKRWRPRAAGATAEAVWRRLAGATRPRRACAAAHRNEASPCDAAAPLSGGASALYTTRPPTTAADGALRRHDAGARPPGARGVDRRTARQHGHGVGVARTRPPRWTRLRNVAAPTAEPPHTARDAGNTARLAGILSTPSAAGGGSPPPPNPAAAAAAVAPTAARRQVARWRADARHDARRPRPGSTFAIGGAAERPPMVPRVVGGGGAGV</sequence>
<feature type="compositionally biased region" description="Pro residues" evidence="1">
    <location>
        <begin position="8"/>
        <end position="25"/>
    </location>
</feature>
<dbReference type="AlphaFoldDB" id="A0A1X6P753"/>
<keyword evidence="3" id="KW-1185">Reference proteome</keyword>
<gene>
    <name evidence="2" type="ORF">BU14_0180s0004</name>
</gene>
<feature type="compositionally biased region" description="Low complexity" evidence="1">
    <location>
        <begin position="224"/>
        <end position="238"/>
    </location>
</feature>